<comment type="caution">
    <text evidence="2">The sequence shown here is derived from an EMBL/GenBank/DDBJ whole genome shotgun (WGS) entry which is preliminary data.</text>
</comment>
<feature type="region of interest" description="Disordered" evidence="1">
    <location>
        <begin position="115"/>
        <end position="137"/>
    </location>
</feature>
<name>A0A9P6GGG0_9PLEO</name>
<evidence type="ECO:0000313" key="3">
    <source>
        <dbReference type="Proteomes" id="UP000756921"/>
    </source>
</evidence>
<dbReference type="AlphaFoldDB" id="A0A9P6GGG0"/>
<reference evidence="2" key="1">
    <citation type="journal article" date="2020" name="Mol. Plant Microbe Interact.">
        <title>Genome Sequence of the Biocontrol Agent Coniothyrium minitans strain Conio (IMI 134523).</title>
        <authorList>
            <person name="Patel D."/>
            <person name="Shittu T.A."/>
            <person name="Baroncelli R."/>
            <person name="Muthumeenakshi S."/>
            <person name="Osborne T.H."/>
            <person name="Janganan T.K."/>
            <person name="Sreenivasaprasad S."/>
        </authorList>
    </citation>
    <scope>NUCLEOTIDE SEQUENCE</scope>
    <source>
        <strain evidence="2">Conio</strain>
    </source>
</reference>
<keyword evidence="3" id="KW-1185">Reference proteome</keyword>
<feature type="compositionally biased region" description="Low complexity" evidence="1">
    <location>
        <begin position="78"/>
        <end position="92"/>
    </location>
</feature>
<dbReference type="Proteomes" id="UP000756921">
    <property type="component" value="Unassembled WGS sequence"/>
</dbReference>
<dbReference type="EMBL" id="WJXW01000006">
    <property type="protein sequence ID" value="KAF9735147.1"/>
    <property type="molecule type" value="Genomic_DNA"/>
</dbReference>
<feature type="compositionally biased region" description="Basic and acidic residues" evidence="1">
    <location>
        <begin position="128"/>
        <end position="137"/>
    </location>
</feature>
<feature type="region of interest" description="Disordered" evidence="1">
    <location>
        <begin position="34"/>
        <end position="100"/>
    </location>
</feature>
<dbReference type="OrthoDB" id="3796623at2759"/>
<protein>
    <submittedName>
        <fullName evidence="2">Uncharacterized protein</fullName>
    </submittedName>
</protein>
<evidence type="ECO:0000256" key="1">
    <source>
        <dbReference type="SAM" id="MobiDB-lite"/>
    </source>
</evidence>
<gene>
    <name evidence="2" type="ORF">PMIN01_06552</name>
</gene>
<accession>A0A9P6GGG0</accession>
<organism evidence="2 3">
    <name type="scientific">Paraphaeosphaeria minitans</name>
    <dbReference type="NCBI Taxonomy" id="565426"/>
    <lineage>
        <taxon>Eukaryota</taxon>
        <taxon>Fungi</taxon>
        <taxon>Dikarya</taxon>
        <taxon>Ascomycota</taxon>
        <taxon>Pezizomycotina</taxon>
        <taxon>Dothideomycetes</taxon>
        <taxon>Pleosporomycetidae</taxon>
        <taxon>Pleosporales</taxon>
        <taxon>Massarineae</taxon>
        <taxon>Didymosphaeriaceae</taxon>
        <taxon>Paraphaeosphaeria</taxon>
    </lineage>
</organism>
<evidence type="ECO:0000313" key="2">
    <source>
        <dbReference type="EMBL" id="KAF9735147.1"/>
    </source>
</evidence>
<sequence length="226" mass="27519">MFSYHSTRTRERSPLFNDHDDDYYSARRLVRTNSKRAYDDGDDEYDDYPYTTNSHKNKPSRALTIRQPSQLEKYNIWSRPASSSSPKHTSSRYFRSSFNNQEDDDRTVRYKYTTTRYSPSHTHTHAHAHSDDDSDREREFRLKVKATYGRPRSSHSSERKAMAWSGDMFRTREKWVDEDWETRERERERRRDSLFDDERVGEKSVRFRRMKRTKTEEWRPLSGFRR</sequence>
<feature type="region of interest" description="Disordered" evidence="1">
    <location>
        <begin position="1"/>
        <end position="21"/>
    </location>
</feature>
<proteinExistence type="predicted"/>